<feature type="compositionally biased region" description="Polar residues" evidence="1">
    <location>
        <begin position="33"/>
        <end position="50"/>
    </location>
</feature>
<reference evidence="2" key="1">
    <citation type="submission" date="2020-02" db="EMBL/GenBank/DDBJ databases">
        <authorList>
            <person name="Meier V. D."/>
        </authorList>
    </citation>
    <scope>NUCLEOTIDE SEQUENCE</scope>
    <source>
        <strain evidence="2">AVDCRST_MAG13</strain>
    </source>
</reference>
<feature type="region of interest" description="Disordered" evidence="1">
    <location>
        <begin position="1"/>
        <end position="62"/>
    </location>
</feature>
<sequence>CAPPPTAPSSPPRSWPSSTRAATPHARRRRCTSTAPRSTGACTASRSSPPWTWRTGAGGWSSTTRCCLRACSP</sequence>
<feature type="non-terminal residue" evidence="2">
    <location>
        <position position="73"/>
    </location>
</feature>
<gene>
    <name evidence="2" type="ORF">AVDCRST_MAG13-2713</name>
</gene>
<dbReference type="EMBL" id="CADCVO010000433">
    <property type="protein sequence ID" value="CAA9509270.1"/>
    <property type="molecule type" value="Genomic_DNA"/>
</dbReference>
<proteinExistence type="predicted"/>
<evidence type="ECO:0000313" key="2">
    <source>
        <dbReference type="EMBL" id="CAA9509270.1"/>
    </source>
</evidence>
<protein>
    <submittedName>
        <fullName evidence="2">Uncharacterized protein</fullName>
    </submittedName>
</protein>
<accession>A0A6J4SZ95</accession>
<name>A0A6J4SZ95_9ACTN</name>
<feature type="non-terminal residue" evidence="2">
    <location>
        <position position="1"/>
    </location>
</feature>
<organism evidence="2">
    <name type="scientific">uncultured Solirubrobacteraceae bacterium</name>
    <dbReference type="NCBI Taxonomy" id="1162706"/>
    <lineage>
        <taxon>Bacteria</taxon>
        <taxon>Bacillati</taxon>
        <taxon>Actinomycetota</taxon>
        <taxon>Thermoleophilia</taxon>
        <taxon>Solirubrobacterales</taxon>
        <taxon>Solirubrobacteraceae</taxon>
        <taxon>environmental samples</taxon>
    </lineage>
</organism>
<feature type="compositionally biased region" description="Low complexity" evidence="1">
    <location>
        <begin position="15"/>
        <end position="24"/>
    </location>
</feature>
<dbReference type="AlphaFoldDB" id="A0A6J4SZ95"/>
<feature type="compositionally biased region" description="Pro residues" evidence="1">
    <location>
        <begin position="1"/>
        <end position="14"/>
    </location>
</feature>
<evidence type="ECO:0000256" key="1">
    <source>
        <dbReference type="SAM" id="MobiDB-lite"/>
    </source>
</evidence>